<dbReference type="Proteomes" id="UP001519460">
    <property type="component" value="Unassembled WGS sequence"/>
</dbReference>
<reference evidence="2 3" key="1">
    <citation type="journal article" date="2023" name="Sci. Data">
        <title>Genome assembly of the Korean intertidal mud-creeper Batillaria attramentaria.</title>
        <authorList>
            <person name="Patra A.K."/>
            <person name="Ho P.T."/>
            <person name="Jun S."/>
            <person name="Lee S.J."/>
            <person name="Kim Y."/>
            <person name="Won Y.J."/>
        </authorList>
    </citation>
    <scope>NUCLEOTIDE SEQUENCE [LARGE SCALE GENOMIC DNA]</scope>
    <source>
        <strain evidence="2">Wonlab-2016</strain>
    </source>
</reference>
<evidence type="ECO:0000313" key="3">
    <source>
        <dbReference type="Proteomes" id="UP001519460"/>
    </source>
</evidence>
<protein>
    <submittedName>
        <fullName evidence="2">Uncharacterized protein</fullName>
    </submittedName>
</protein>
<comment type="caution">
    <text evidence="2">The sequence shown here is derived from an EMBL/GenBank/DDBJ whole genome shotgun (WGS) entry which is preliminary data.</text>
</comment>
<evidence type="ECO:0000256" key="1">
    <source>
        <dbReference type="SAM" id="MobiDB-lite"/>
    </source>
</evidence>
<dbReference type="AlphaFoldDB" id="A0ABD0JC91"/>
<feature type="region of interest" description="Disordered" evidence="1">
    <location>
        <begin position="44"/>
        <end position="71"/>
    </location>
</feature>
<keyword evidence="3" id="KW-1185">Reference proteome</keyword>
<feature type="region of interest" description="Disordered" evidence="1">
    <location>
        <begin position="1"/>
        <end position="31"/>
    </location>
</feature>
<evidence type="ECO:0000313" key="2">
    <source>
        <dbReference type="EMBL" id="KAK7469779.1"/>
    </source>
</evidence>
<proteinExistence type="predicted"/>
<sequence length="71" mass="7770">KRAHSGIVSAENPKTSRSAISGHRPVRRPSQGIDQYVVHLRAKTSTSANSGQRPVRRPSQGIDQYVGHLRA</sequence>
<feature type="non-terminal residue" evidence="2">
    <location>
        <position position="1"/>
    </location>
</feature>
<dbReference type="EMBL" id="JACVVK020000504">
    <property type="protein sequence ID" value="KAK7469779.1"/>
    <property type="molecule type" value="Genomic_DNA"/>
</dbReference>
<gene>
    <name evidence="2" type="ORF">BaRGS_00036206</name>
</gene>
<name>A0ABD0JC91_9CAEN</name>
<accession>A0ABD0JC91</accession>
<organism evidence="2 3">
    <name type="scientific">Batillaria attramentaria</name>
    <dbReference type="NCBI Taxonomy" id="370345"/>
    <lineage>
        <taxon>Eukaryota</taxon>
        <taxon>Metazoa</taxon>
        <taxon>Spiralia</taxon>
        <taxon>Lophotrochozoa</taxon>
        <taxon>Mollusca</taxon>
        <taxon>Gastropoda</taxon>
        <taxon>Caenogastropoda</taxon>
        <taxon>Sorbeoconcha</taxon>
        <taxon>Cerithioidea</taxon>
        <taxon>Batillariidae</taxon>
        <taxon>Batillaria</taxon>
    </lineage>
</organism>